<evidence type="ECO:0000313" key="3">
    <source>
        <dbReference type="Proteomes" id="UP000051952"/>
    </source>
</evidence>
<dbReference type="Proteomes" id="UP000051952">
    <property type="component" value="Unassembled WGS sequence"/>
</dbReference>
<name>A0A0S4J834_BODSA</name>
<keyword evidence="1" id="KW-0472">Membrane</keyword>
<dbReference type="EMBL" id="CYKH01001277">
    <property type="protein sequence ID" value="CUG86331.1"/>
    <property type="molecule type" value="Genomic_DNA"/>
</dbReference>
<keyword evidence="1" id="KW-1133">Transmembrane helix</keyword>
<protein>
    <submittedName>
        <fullName evidence="2">GPI-anchored surface protein, putative</fullName>
    </submittedName>
</protein>
<feature type="transmembrane region" description="Helical" evidence="1">
    <location>
        <begin position="108"/>
        <end position="127"/>
    </location>
</feature>
<accession>A0A0S4J834</accession>
<evidence type="ECO:0000313" key="2">
    <source>
        <dbReference type="EMBL" id="CUG86331.1"/>
    </source>
</evidence>
<reference evidence="3" key="1">
    <citation type="submission" date="2015-09" db="EMBL/GenBank/DDBJ databases">
        <authorList>
            <consortium name="Pathogen Informatics"/>
        </authorList>
    </citation>
    <scope>NUCLEOTIDE SEQUENCE [LARGE SCALE GENOMIC DNA]</scope>
    <source>
        <strain evidence="3">Lake Konstanz</strain>
    </source>
</reference>
<keyword evidence="3" id="KW-1185">Reference proteome</keyword>
<sequence length="130" mass="13874">MTFASLVPLDTAVIAQVGVLAVSLRLADRAISLALQRPMPTMVAVGASIVGLRVLNARYQKRLADLVRRQDDSNVSAGDSAVDEDQPRVVVVDTSGVLDDEARRLKNMLLGIHMAGLVVVTAGMFFTRGT</sequence>
<gene>
    <name evidence="2" type="ORF">BSAL_92595</name>
</gene>
<dbReference type="VEuPathDB" id="TriTrypDB:BSAL_92595"/>
<evidence type="ECO:0000256" key="1">
    <source>
        <dbReference type="SAM" id="Phobius"/>
    </source>
</evidence>
<keyword evidence="1" id="KW-0812">Transmembrane</keyword>
<proteinExistence type="predicted"/>
<feature type="transmembrane region" description="Helical" evidence="1">
    <location>
        <begin position="39"/>
        <end position="59"/>
    </location>
</feature>
<dbReference type="AlphaFoldDB" id="A0A0S4J834"/>
<organism evidence="2 3">
    <name type="scientific">Bodo saltans</name>
    <name type="common">Flagellated protozoan</name>
    <dbReference type="NCBI Taxonomy" id="75058"/>
    <lineage>
        <taxon>Eukaryota</taxon>
        <taxon>Discoba</taxon>
        <taxon>Euglenozoa</taxon>
        <taxon>Kinetoplastea</taxon>
        <taxon>Metakinetoplastina</taxon>
        <taxon>Eubodonida</taxon>
        <taxon>Bodonidae</taxon>
        <taxon>Bodo</taxon>
    </lineage>
</organism>